<organism evidence="2 3">
    <name type="scientific">Janibacter terrae</name>
    <dbReference type="NCBI Taxonomy" id="103817"/>
    <lineage>
        <taxon>Bacteria</taxon>
        <taxon>Bacillati</taxon>
        <taxon>Actinomycetota</taxon>
        <taxon>Actinomycetes</taxon>
        <taxon>Micrococcales</taxon>
        <taxon>Intrasporangiaceae</taxon>
        <taxon>Janibacter</taxon>
    </lineage>
</organism>
<proteinExistence type="predicted"/>
<dbReference type="EMBL" id="CP104874">
    <property type="protein sequence ID" value="WWF04081.1"/>
    <property type="molecule type" value="Genomic_DNA"/>
</dbReference>
<dbReference type="RefSeq" id="WP_338537590.1">
    <property type="nucleotide sequence ID" value="NZ_CP104874.1"/>
</dbReference>
<dbReference type="Proteomes" id="UP001381003">
    <property type="component" value="Chromosome"/>
</dbReference>
<protein>
    <submittedName>
        <fullName evidence="2">Uncharacterized protein</fullName>
    </submittedName>
</protein>
<keyword evidence="1" id="KW-0732">Signal</keyword>
<name>A0ABZ2FCR8_9MICO</name>
<keyword evidence="3" id="KW-1185">Reference proteome</keyword>
<evidence type="ECO:0000313" key="3">
    <source>
        <dbReference type="Proteomes" id="UP001381003"/>
    </source>
</evidence>
<feature type="chain" id="PRO_5046291414" evidence="1">
    <location>
        <begin position="26"/>
        <end position="282"/>
    </location>
</feature>
<feature type="signal peptide" evidence="1">
    <location>
        <begin position="1"/>
        <end position="25"/>
    </location>
</feature>
<evidence type="ECO:0000256" key="1">
    <source>
        <dbReference type="SAM" id="SignalP"/>
    </source>
</evidence>
<accession>A0ABZ2FCR8</accession>
<gene>
    <name evidence="2" type="ORF">N5P18_10250</name>
</gene>
<reference evidence="2 3" key="1">
    <citation type="submission" date="2022-09" db="EMBL/GenBank/DDBJ databases">
        <title>Complete genome sequence of Janibacter terrae strain COS04-44, PCL-degrading bacteria isolated from oil spilled coast.</title>
        <authorList>
            <person name="Park H."/>
            <person name="Kim J.Y."/>
            <person name="An S.H."/>
            <person name="Lee C.M."/>
            <person name="Weon H.-Y."/>
        </authorList>
    </citation>
    <scope>NUCLEOTIDE SEQUENCE [LARGE SCALE GENOMIC DNA]</scope>
    <source>
        <strain evidence="2 3">COS04-44</strain>
    </source>
</reference>
<evidence type="ECO:0000313" key="2">
    <source>
        <dbReference type="EMBL" id="WWF04081.1"/>
    </source>
</evidence>
<sequence length="282" mass="31124">MIGRRLATLAAAIATTALGPGPALAGAAAPATEPPHGIPVNCAARSYSVSSAGRLYRVVMRSGYLRTWDIEQRSLSVWPRHVAQSSATWTGDGTTTKQLAVDDRGRVFVWTQWLSDQDDTGRYAMRRVPGDWSSTSALTASRTYYYRLAGRHLVRYEIAPGGAPVRGRVIRWSTLADVKTMSLDRSTPWADTVIATTTKGELLQIKVRRDSTATVRRTTLRRTGYQNFVTFASGRCIERPRAGAYLGVTRIGGVYGYYDPDRTDARASFIGGRIGSWRHRTY</sequence>